<protein>
    <submittedName>
        <fullName evidence="2">MarR family transcriptional regulator</fullName>
    </submittedName>
</protein>
<feature type="domain" description="HTH marR-type" evidence="1">
    <location>
        <begin position="1"/>
        <end position="140"/>
    </location>
</feature>
<gene>
    <name evidence="2" type="ORF">FCN80_11150</name>
</gene>
<dbReference type="EMBL" id="SZPQ01000015">
    <property type="protein sequence ID" value="TKI06073.1"/>
    <property type="molecule type" value="Genomic_DNA"/>
</dbReference>
<dbReference type="InterPro" id="IPR039422">
    <property type="entry name" value="MarR/SlyA-like"/>
</dbReference>
<keyword evidence="3" id="KW-1185">Reference proteome</keyword>
<dbReference type="PROSITE" id="PS50995">
    <property type="entry name" value="HTH_MARR_2"/>
    <property type="match status" value="1"/>
</dbReference>
<dbReference type="SUPFAM" id="SSF46785">
    <property type="entry name" value="Winged helix' DNA-binding domain"/>
    <property type="match status" value="2"/>
</dbReference>
<dbReference type="SMART" id="SM00347">
    <property type="entry name" value="HTH_MARR"/>
    <property type="match status" value="2"/>
</dbReference>
<dbReference type="InterPro" id="IPR036390">
    <property type="entry name" value="WH_DNA-bd_sf"/>
</dbReference>
<organism evidence="2 3">
    <name type="scientific">Martelella alba</name>
    <dbReference type="NCBI Taxonomy" id="2590451"/>
    <lineage>
        <taxon>Bacteria</taxon>
        <taxon>Pseudomonadati</taxon>
        <taxon>Pseudomonadota</taxon>
        <taxon>Alphaproteobacteria</taxon>
        <taxon>Hyphomicrobiales</taxon>
        <taxon>Aurantimonadaceae</taxon>
        <taxon>Martelella</taxon>
    </lineage>
</organism>
<proteinExistence type="predicted"/>
<dbReference type="PANTHER" id="PTHR33164:SF95">
    <property type="entry name" value="TRANSCRIPTIONAL REGULATOR"/>
    <property type="match status" value="1"/>
</dbReference>
<sequence>MSDNLPIIITTPGFALTAAEQMSTALWRNTIDNRFTQPQFLALCGLFHKPGSGHYSLADMLGIDRATIGPILKKLIDQKLVERRKDPQDSRRSVLTLQPLGETALAEMAVQVKRVDSQLMAPLSLAEQAALVQSWAILAENVMQKEPERPLDEDGGGIPTLEHYPWFFLRQACRFYRRLWRELVDDNISSSLFALLDVVAASPNIDIRGAALRVSIEESNAVRMVMRLVRTHMMRDPRDPLDARRSLLSLTDTGRSVHAELRGRLARLQKALIQPLPPLAVPEFQRLTCQVARLPFNIVAG</sequence>
<comment type="caution">
    <text evidence="2">The sequence shown here is derived from an EMBL/GenBank/DDBJ whole genome shotgun (WGS) entry which is preliminary data.</text>
</comment>
<dbReference type="Pfam" id="PF01047">
    <property type="entry name" value="MarR"/>
    <property type="match status" value="1"/>
</dbReference>
<dbReference type="InterPro" id="IPR036388">
    <property type="entry name" value="WH-like_DNA-bd_sf"/>
</dbReference>
<dbReference type="Proteomes" id="UP000305202">
    <property type="component" value="Unassembled WGS sequence"/>
</dbReference>
<dbReference type="PANTHER" id="PTHR33164">
    <property type="entry name" value="TRANSCRIPTIONAL REGULATOR, MARR FAMILY"/>
    <property type="match status" value="1"/>
</dbReference>
<dbReference type="Gene3D" id="1.10.10.10">
    <property type="entry name" value="Winged helix-like DNA-binding domain superfamily/Winged helix DNA-binding domain"/>
    <property type="match status" value="2"/>
</dbReference>
<evidence type="ECO:0000313" key="2">
    <source>
        <dbReference type="EMBL" id="TKI06073.1"/>
    </source>
</evidence>
<accession>A0ABY2SKV1</accession>
<evidence type="ECO:0000313" key="3">
    <source>
        <dbReference type="Proteomes" id="UP000305202"/>
    </source>
</evidence>
<name>A0ABY2SKV1_9HYPH</name>
<dbReference type="InterPro" id="IPR000835">
    <property type="entry name" value="HTH_MarR-typ"/>
</dbReference>
<reference evidence="2 3" key="1">
    <citation type="submission" date="2019-04" db="EMBL/GenBank/DDBJ databases">
        <authorList>
            <person name="Li M."/>
            <person name="Gao C."/>
        </authorList>
    </citation>
    <scope>NUCLEOTIDE SEQUENCE [LARGE SCALE GENOMIC DNA]</scope>
    <source>
        <strain evidence="2 3">BGMRC 2031</strain>
    </source>
</reference>
<evidence type="ECO:0000259" key="1">
    <source>
        <dbReference type="PROSITE" id="PS50995"/>
    </source>
</evidence>
<dbReference type="RefSeq" id="WP_136990240.1">
    <property type="nucleotide sequence ID" value="NZ_SZPQ01000015.1"/>
</dbReference>